<evidence type="ECO:0000259" key="3">
    <source>
        <dbReference type="Pfam" id="PF08281"/>
    </source>
</evidence>
<proteinExistence type="predicted"/>
<dbReference type="InterPro" id="IPR013249">
    <property type="entry name" value="RNA_pol_sigma70_r4_t2"/>
</dbReference>
<name>A0A398CTG3_9BACL</name>
<dbReference type="Gene3D" id="1.10.1740.10">
    <property type="match status" value="1"/>
</dbReference>
<dbReference type="InterPro" id="IPR036388">
    <property type="entry name" value="WH-like_DNA-bd_sf"/>
</dbReference>
<dbReference type="SUPFAM" id="SSF88946">
    <property type="entry name" value="Sigma2 domain of RNA polymerase sigma factors"/>
    <property type="match status" value="1"/>
</dbReference>
<reference evidence="4 5" key="1">
    <citation type="submission" date="2018-09" db="EMBL/GenBank/DDBJ databases">
        <title>Cohnella cavernae sp. nov., isolated from a karst cave.</title>
        <authorList>
            <person name="Zhu H."/>
        </authorList>
    </citation>
    <scope>NUCLEOTIDE SEQUENCE [LARGE SCALE GENOMIC DNA]</scope>
    <source>
        <strain evidence="4 5">K2E09-144</strain>
    </source>
</reference>
<dbReference type="InterPro" id="IPR052704">
    <property type="entry name" value="ECF_Sigma-70_Domain"/>
</dbReference>
<protein>
    <submittedName>
        <fullName evidence="4">Sigma-70 family RNA polymerase sigma factor</fullName>
    </submittedName>
</protein>
<dbReference type="Gene3D" id="1.10.10.10">
    <property type="entry name" value="Winged helix-like DNA-binding domain superfamily/Winged helix DNA-binding domain"/>
    <property type="match status" value="1"/>
</dbReference>
<dbReference type="SUPFAM" id="SSF88659">
    <property type="entry name" value="Sigma3 and sigma4 domains of RNA polymerase sigma factors"/>
    <property type="match status" value="1"/>
</dbReference>
<feature type="domain" description="RNA polymerase sigma-70 region 2" evidence="2">
    <location>
        <begin position="1"/>
        <end position="51"/>
    </location>
</feature>
<dbReference type="GO" id="GO:0016987">
    <property type="term" value="F:sigma factor activity"/>
    <property type="evidence" value="ECO:0007669"/>
    <property type="project" value="InterPro"/>
</dbReference>
<dbReference type="NCBIfam" id="TIGR02937">
    <property type="entry name" value="sigma70-ECF"/>
    <property type="match status" value="1"/>
</dbReference>
<feature type="domain" description="RNA polymerase sigma factor 70 region 4 type 2" evidence="3">
    <location>
        <begin position="86"/>
        <end position="134"/>
    </location>
</feature>
<accession>A0A398CTG3</accession>
<evidence type="ECO:0000256" key="1">
    <source>
        <dbReference type="ARBA" id="ARBA00011344"/>
    </source>
</evidence>
<dbReference type="EMBL" id="QXJM01000039">
    <property type="protein sequence ID" value="RIE03127.1"/>
    <property type="molecule type" value="Genomic_DNA"/>
</dbReference>
<dbReference type="AlphaFoldDB" id="A0A398CTG3"/>
<dbReference type="InterPro" id="IPR013325">
    <property type="entry name" value="RNA_pol_sigma_r2"/>
</dbReference>
<dbReference type="Pfam" id="PF04542">
    <property type="entry name" value="Sigma70_r2"/>
    <property type="match status" value="1"/>
</dbReference>
<gene>
    <name evidence="4" type="ORF">D3H35_13620</name>
</gene>
<dbReference type="PANTHER" id="PTHR30173">
    <property type="entry name" value="SIGMA 19 FACTOR"/>
    <property type="match status" value="1"/>
</dbReference>
<dbReference type="SUPFAM" id="SSF54427">
    <property type="entry name" value="NTF2-like"/>
    <property type="match status" value="1"/>
</dbReference>
<dbReference type="InterPro" id="IPR013324">
    <property type="entry name" value="RNA_pol_sigma_r3/r4-like"/>
</dbReference>
<dbReference type="OrthoDB" id="3211555at2"/>
<comment type="caution">
    <text evidence="4">The sequence shown here is derived from an EMBL/GenBank/DDBJ whole genome shotgun (WGS) entry which is preliminary data.</text>
</comment>
<dbReference type="PANTHER" id="PTHR30173:SF36">
    <property type="entry name" value="ECF RNA POLYMERASE SIGMA FACTOR SIGJ"/>
    <property type="match status" value="1"/>
</dbReference>
<dbReference type="GO" id="GO:0003677">
    <property type="term" value="F:DNA binding"/>
    <property type="evidence" value="ECO:0007669"/>
    <property type="project" value="InterPro"/>
</dbReference>
<evidence type="ECO:0000259" key="2">
    <source>
        <dbReference type="Pfam" id="PF04542"/>
    </source>
</evidence>
<keyword evidence="5" id="KW-1185">Reference proteome</keyword>
<evidence type="ECO:0000313" key="5">
    <source>
        <dbReference type="Proteomes" id="UP000266340"/>
    </source>
</evidence>
<sequence length="268" mass="30132">MLGSVSDAEDAAQDLFADLYAADSRNIKNPKAYLAKWTMNRCLNVLRSSRRKRELYVGEWLPEPFSESSGLPELEAEQNDSLSYAYQVMLEKLTPTERAVFLLREAFEYDYEEIADILGKSATNCRKIFSRAKAGMQDVSAAADTPLIRSPIVEKFVEAFQHYDVERLLELLAQDATMILDGGGRVNSAIHPILGRKRVIALLTSPKALIKPRSVWSHSLTLVNSETNIVFSEDGVARGVLCIELTPERDRIRNLYMVLNPDKLHGVQ</sequence>
<organism evidence="4 5">
    <name type="scientific">Cohnella faecalis</name>
    <dbReference type="NCBI Taxonomy" id="2315694"/>
    <lineage>
        <taxon>Bacteria</taxon>
        <taxon>Bacillati</taxon>
        <taxon>Bacillota</taxon>
        <taxon>Bacilli</taxon>
        <taxon>Bacillales</taxon>
        <taxon>Paenibacillaceae</taxon>
        <taxon>Cohnella</taxon>
    </lineage>
</organism>
<dbReference type="InterPro" id="IPR014284">
    <property type="entry name" value="RNA_pol_sigma-70_dom"/>
</dbReference>
<dbReference type="GO" id="GO:0006352">
    <property type="term" value="P:DNA-templated transcription initiation"/>
    <property type="evidence" value="ECO:0007669"/>
    <property type="project" value="InterPro"/>
</dbReference>
<comment type="subunit">
    <text evidence="1">Interacts transiently with the RNA polymerase catalytic core formed by RpoA, RpoB, RpoC and RpoZ (2 alpha, 1 beta, 1 beta' and 1 omega subunit) to form the RNA polymerase holoenzyme that can initiate transcription.</text>
</comment>
<evidence type="ECO:0000313" key="4">
    <source>
        <dbReference type="EMBL" id="RIE03127.1"/>
    </source>
</evidence>
<dbReference type="Pfam" id="PF08281">
    <property type="entry name" value="Sigma70_r4_2"/>
    <property type="match status" value="1"/>
</dbReference>
<dbReference type="InterPro" id="IPR032710">
    <property type="entry name" value="NTF2-like_dom_sf"/>
</dbReference>
<dbReference type="InterPro" id="IPR007627">
    <property type="entry name" value="RNA_pol_sigma70_r2"/>
</dbReference>
<dbReference type="Proteomes" id="UP000266340">
    <property type="component" value="Unassembled WGS sequence"/>
</dbReference>